<dbReference type="RefSeq" id="XP_005792374.1">
    <property type="nucleotide sequence ID" value="XM_005792317.1"/>
</dbReference>
<reference evidence="2" key="2">
    <citation type="submission" date="2024-10" db="UniProtKB">
        <authorList>
            <consortium name="EnsemblProtists"/>
        </authorList>
    </citation>
    <scope>IDENTIFICATION</scope>
</reference>
<feature type="region of interest" description="Disordered" evidence="1">
    <location>
        <begin position="118"/>
        <end position="137"/>
    </location>
</feature>
<protein>
    <submittedName>
        <fullName evidence="2">Uncharacterized protein</fullName>
    </submittedName>
</protein>
<sequence length="157" mass="15469">MLATGSSDKHLLPTTATTLAPGGREPTALAVGSPPACAGSGNPFFDPPFGAPPALQSPKSDAVQVGEVPSKGPRGSPPAAASAAKKRKPAKPFTIRAAHDCGLSPYAPPSAPVLSSLLSPPAGFESPPAGFDSSPAAPLAASLAPHAADWEAAFETS</sequence>
<evidence type="ECO:0000313" key="3">
    <source>
        <dbReference type="Proteomes" id="UP000013827"/>
    </source>
</evidence>
<dbReference type="GeneID" id="17285214"/>
<reference evidence="3" key="1">
    <citation type="journal article" date="2013" name="Nature">
        <title>Pan genome of the phytoplankton Emiliania underpins its global distribution.</title>
        <authorList>
            <person name="Read B.A."/>
            <person name="Kegel J."/>
            <person name="Klute M.J."/>
            <person name="Kuo A."/>
            <person name="Lefebvre S.C."/>
            <person name="Maumus F."/>
            <person name="Mayer C."/>
            <person name="Miller J."/>
            <person name="Monier A."/>
            <person name="Salamov A."/>
            <person name="Young J."/>
            <person name="Aguilar M."/>
            <person name="Claverie J.M."/>
            <person name="Frickenhaus S."/>
            <person name="Gonzalez K."/>
            <person name="Herman E.K."/>
            <person name="Lin Y.C."/>
            <person name="Napier J."/>
            <person name="Ogata H."/>
            <person name="Sarno A.F."/>
            <person name="Shmutz J."/>
            <person name="Schroeder D."/>
            <person name="de Vargas C."/>
            <person name="Verret F."/>
            <person name="von Dassow P."/>
            <person name="Valentin K."/>
            <person name="Van de Peer Y."/>
            <person name="Wheeler G."/>
            <person name="Dacks J.B."/>
            <person name="Delwiche C.F."/>
            <person name="Dyhrman S.T."/>
            <person name="Glockner G."/>
            <person name="John U."/>
            <person name="Richards T."/>
            <person name="Worden A.Z."/>
            <person name="Zhang X."/>
            <person name="Grigoriev I.V."/>
            <person name="Allen A.E."/>
            <person name="Bidle K."/>
            <person name="Borodovsky M."/>
            <person name="Bowler C."/>
            <person name="Brownlee C."/>
            <person name="Cock J.M."/>
            <person name="Elias M."/>
            <person name="Gladyshev V.N."/>
            <person name="Groth M."/>
            <person name="Guda C."/>
            <person name="Hadaegh A."/>
            <person name="Iglesias-Rodriguez M.D."/>
            <person name="Jenkins J."/>
            <person name="Jones B.M."/>
            <person name="Lawson T."/>
            <person name="Leese F."/>
            <person name="Lindquist E."/>
            <person name="Lobanov A."/>
            <person name="Lomsadze A."/>
            <person name="Malik S.B."/>
            <person name="Marsh M.E."/>
            <person name="Mackinder L."/>
            <person name="Mock T."/>
            <person name="Mueller-Roeber B."/>
            <person name="Pagarete A."/>
            <person name="Parker M."/>
            <person name="Probert I."/>
            <person name="Quesneville H."/>
            <person name="Raines C."/>
            <person name="Rensing S.A."/>
            <person name="Riano-Pachon D.M."/>
            <person name="Richier S."/>
            <person name="Rokitta S."/>
            <person name="Shiraiwa Y."/>
            <person name="Soanes D.M."/>
            <person name="van der Giezen M."/>
            <person name="Wahlund T.M."/>
            <person name="Williams B."/>
            <person name="Wilson W."/>
            <person name="Wolfe G."/>
            <person name="Wurch L.L."/>
        </authorList>
    </citation>
    <scope>NUCLEOTIDE SEQUENCE</scope>
</reference>
<feature type="compositionally biased region" description="Low complexity" evidence="1">
    <location>
        <begin position="12"/>
        <end position="21"/>
    </location>
</feature>
<dbReference type="KEGG" id="ehx:EMIHUDRAFT_223140"/>
<organism evidence="2 3">
    <name type="scientific">Emiliania huxleyi (strain CCMP1516)</name>
    <dbReference type="NCBI Taxonomy" id="280463"/>
    <lineage>
        <taxon>Eukaryota</taxon>
        <taxon>Haptista</taxon>
        <taxon>Haptophyta</taxon>
        <taxon>Prymnesiophyceae</taxon>
        <taxon>Isochrysidales</taxon>
        <taxon>Noelaerhabdaceae</taxon>
        <taxon>Emiliania</taxon>
    </lineage>
</organism>
<feature type="compositionally biased region" description="Low complexity" evidence="1">
    <location>
        <begin position="69"/>
        <end position="83"/>
    </location>
</feature>
<dbReference type="AlphaFoldDB" id="A0A0D3KW10"/>
<dbReference type="PaxDb" id="2903-EOD39945"/>
<feature type="region of interest" description="Disordered" evidence="1">
    <location>
        <begin position="1"/>
        <end position="93"/>
    </location>
</feature>
<evidence type="ECO:0000256" key="1">
    <source>
        <dbReference type="SAM" id="MobiDB-lite"/>
    </source>
</evidence>
<dbReference type="HOGENOM" id="CLU_1681197_0_0_1"/>
<proteinExistence type="predicted"/>
<accession>A0A0D3KW10</accession>
<dbReference type="EnsemblProtists" id="EOD39945">
    <property type="protein sequence ID" value="EOD39945"/>
    <property type="gene ID" value="EMIHUDRAFT_223140"/>
</dbReference>
<name>A0A0D3KW10_EMIH1</name>
<evidence type="ECO:0000313" key="2">
    <source>
        <dbReference type="EnsemblProtists" id="EOD39945"/>
    </source>
</evidence>
<dbReference type="Proteomes" id="UP000013827">
    <property type="component" value="Unassembled WGS sequence"/>
</dbReference>
<keyword evidence="3" id="KW-1185">Reference proteome</keyword>